<keyword evidence="2" id="KW-1185">Reference proteome</keyword>
<proteinExistence type="predicted"/>
<name>A0ABV6SE99_9SPHN</name>
<dbReference type="InterPro" id="IPR034154">
    <property type="entry name" value="TOPRIM_DnaG/twinkle"/>
</dbReference>
<comment type="caution">
    <text evidence="1">The sequence shown here is derived from an EMBL/GenBank/DDBJ whole genome shotgun (WGS) entry which is preliminary data.</text>
</comment>
<accession>A0ABV6SE99</accession>
<reference evidence="1 2" key="1">
    <citation type="submission" date="2024-09" db="EMBL/GenBank/DDBJ databases">
        <authorList>
            <person name="Sun Q."/>
            <person name="Mori K."/>
        </authorList>
    </citation>
    <scope>NUCLEOTIDE SEQUENCE [LARGE SCALE GENOMIC DNA]</scope>
    <source>
        <strain evidence="1 2">CICC 11035S</strain>
    </source>
</reference>
<dbReference type="Proteomes" id="UP001589858">
    <property type="component" value="Unassembled WGS sequence"/>
</dbReference>
<evidence type="ECO:0000313" key="2">
    <source>
        <dbReference type="Proteomes" id="UP001589858"/>
    </source>
</evidence>
<dbReference type="CDD" id="cd01029">
    <property type="entry name" value="TOPRIM_primases"/>
    <property type="match status" value="1"/>
</dbReference>
<dbReference type="EMBL" id="JBHLTM010000088">
    <property type="protein sequence ID" value="MFC0687590.1"/>
    <property type="molecule type" value="Genomic_DNA"/>
</dbReference>
<evidence type="ECO:0000313" key="1">
    <source>
        <dbReference type="EMBL" id="MFC0687590.1"/>
    </source>
</evidence>
<dbReference type="Gene3D" id="3.40.1360.10">
    <property type="match status" value="1"/>
</dbReference>
<gene>
    <name evidence="1" type="ORF">ACFFF8_23655</name>
</gene>
<protein>
    <submittedName>
        <fullName evidence="1">Toprim domain-containing protein</fullName>
    </submittedName>
</protein>
<dbReference type="RefSeq" id="WP_267224193.1">
    <property type="nucleotide sequence ID" value="NZ_JAPCWC010000032.1"/>
</dbReference>
<organism evidence="1 2">
    <name type="scientific">Novosphingobium clariflavum</name>
    <dbReference type="NCBI Taxonomy" id="2029884"/>
    <lineage>
        <taxon>Bacteria</taxon>
        <taxon>Pseudomonadati</taxon>
        <taxon>Pseudomonadota</taxon>
        <taxon>Alphaproteobacteria</taxon>
        <taxon>Sphingomonadales</taxon>
        <taxon>Sphingomonadaceae</taxon>
        <taxon>Novosphingobium</taxon>
    </lineage>
</organism>
<sequence length="909" mass="103603">MQMRDDIRKALLPKLRDDFGFKPKAGATYLQKGKCPDCGNKEVYTHAESPWVLKCSRANNCRWEASVRDLYPEIFDTWSNRFKATPQNPNAAADAYLSDARGLNLMGMRGAYSQEYFRDEGRKIGSATVRFPLPGGSWWERIIDQPGRFDRKARFAYGKSYKGQAWHRPDVSMEDFANARSIWFAEGIFNAWALEQAGQRAASTMSSNNYPSEFLKQLRTHIAASDSPFRRPQIVFAFDVGPAGTKASRDYVEKAKDEGWDATAAQPMGEEESGKELDWNDLLGFDRLGESLRAEYLWNGQVLLAKTAQEKAYLIWEKHRWNSFHFTFGSRTYWCSIDISVVQEKIDEYRRGRTRELKEIDQEEEAKIRQEASREALAVEEIANCAFRVLYRQRDEATDETKFYLNISYPSSKRPSVKGDFTAAQLRKASNFEDRLFAFGGVWTGNAHQLTRILQQQTPDLPDVRPLGFTGYCRDAQAYVFGPIAVSNGRVYKPNENEFFQIGKQALKLGTSEKLLDIDYDADQLDVSWLPDLWTAYGAKGIVCLTFYFASLFAEQVRAEMKSFPFLEMHGLPGTGKTTLVEFLWKLLGRENYEGFDPAKATPAAMARNLGKVGNLPVVLIEGDRREEASHSKKFEWEELKTAYNGRTVRARGVKNGGMETFEPPFRGAIIIEQNEPVNASRAVLERIMSLGFDMSGWSPATKVAAEKLEQWPIEDISGFIVHAARREAEVMNRYRQAFAQYEDELLALPAIRTNRLAKTHGQLLAFLDAIRAIVPLSDEQQAETARFIVQMATDRQLAVNSEDPVVSLFWERFDYLEENEDPATTSGHINHHRKHEEGMIAIRLNEMESRCADKRLELPTHAELIRALKTSKARRFIEQGMVNSRNEGVSGVRCWIFHDPSRALSRKA</sequence>